<name>A0A255DZ93_9ACTN</name>
<dbReference type="GO" id="GO:0006508">
    <property type="term" value="P:proteolysis"/>
    <property type="evidence" value="ECO:0007669"/>
    <property type="project" value="InterPro"/>
</dbReference>
<dbReference type="EMBL" id="NMVI01000027">
    <property type="protein sequence ID" value="OYN84628.1"/>
    <property type="molecule type" value="Genomic_DNA"/>
</dbReference>
<dbReference type="GO" id="GO:0000270">
    <property type="term" value="P:peptidoglycan metabolic process"/>
    <property type="evidence" value="ECO:0007669"/>
    <property type="project" value="TreeGrafter"/>
</dbReference>
<accession>A0A255DZ93</accession>
<reference evidence="5 6" key="1">
    <citation type="submission" date="2017-07" db="EMBL/GenBank/DDBJ databases">
        <title>Draft whole genome sequences of clinical Proprionibacteriaceae strains.</title>
        <authorList>
            <person name="Bernier A.-M."/>
            <person name="Bernard K."/>
            <person name="Domingo M.-C."/>
        </authorList>
    </citation>
    <scope>NUCLEOTIDE SEQUENCE [LARGE SCALE GENOMIC DNA]</scope>
    <source>
        <strain evidence="5 6">NML 160184</strain>
    </source>
</reference>
<gene>
    <name evidence="5" type="primary">dacB</name>
    <name evidence="5" type="ORF">CGZ92_12400</name>
</gene>
<keyword evidence="4" id="KW-0812">Transmembrane</keyword>
<dbReference type="SUPFAM" id="SSF56601">
    <property type="entry name" value="beta-lactamase/transpeptidase-like"/>
    <property type="match status" value="1"/>
</dbReference>
<evidence type="ECO:0000256" key="3">
    <source>
        <dbReference type="SAM" id="MobiDB-lite"/>
    </source>
</evidence>
<sequence length="486" mass="50367">MVEAPRSRRLWREGGPVTRKRAAGSKRTTPRSGLALLGVTVAVWLVVLLALSPVLHALGIWAPNSAAGAPVLHEEDQPPGVAPALAPLALPDDLGADPIDLPALAARLDAVAPPQGQLGMVVLDSEGAELINRGADTGLMPASSMKVATAVLVLDALGGDHRFTTEVVAHEGELWLVGGGDPSLATAPDHNGAEADDATLTDLADQTAEQLAGQNVVTLHWDATLFPGAGWNPTWPPGYGNQAAPTSALWVDGARQAPGSGARQADPARSAATVFAQLLQERGITVTLGEASQQPEQARHLASVESPPLDVLVRHLLMVSDNDYTEVMFRHIAIAAGQPGTIEAAQQVVTERLTELGVRHEADRVIDGSGLSRENRLTARTLASLIQLALSRPDLQSVFTGLPTAGVDGSLAGRFESGPAAPGRGHVHGKTGSLTGVTSLTGYLVGADGEVYIYSVILNDAADTWDARRYVDEIGAALAGCGCAVG</sequence>
<keyword evidence="4" id="KW-1133">Transmembrane helix</keyword>
<dbReference type="Proteomes" id="UP000216533">
    <property type="component" value="Unassembled WGS sequence"/>
</dbReference>
<dbReference type="PANTHER" id="PTHR30023">
    <property type="entry name" value="D-ALANYL-D-ALANINE CARBOXYPEPTIDASE"/>
    <property type="match status" value="1"/>
</dbReference>
<dbReference type="PANTHER" id="PTHR30023:SF0">
    <property type="entry name" value="PENICILLIN-SENSITIVE CARBOXYPEPTIDASE A"/>
    <property type="match status" value="1"/>
</dbReference>
<comment type="similarity">
    <text evidence="1">Belongs to the peptidase S13 family.</text>
</comment>
<keyword evidence="5" id="KW-0121">Carboxypeptidase</keyword>
<feature type="transmembrane region" description="Helical" evidence="4">
    <location>
        <begin position="34"/>
        <end position="55"/>
    </location>
</feature>
<proteinExistence type="inferred from homology"/>
<evidence type="ECO:0000256" key="4">
    <source>
        <dbReference type="SAM" id="Phobius"/>
    </source>
</evidence>
<dbReference type="InterPro" id="IPR012338">
    <property type="entry name" value="Beta-lactam/transpept-like"/>
</dbReference>
<dbReference type="InterPro" id="IPR000667">
    <property type="entry name" value="Peptidase_S13"/>
</dbReference>
<dbReference type="PRINTS" id="PR00922">
    <property type="entry name" value="DADACBPTASE3"/>
</dbReference>
<organism evidence="5 6">
    <name type="scientific">Parenemella sanctibonifatiensis</name>
    <dbReference type="NCBI Taxonomy" id="2016505"/>
    <lineage>
        <taxon>Bacteria</taxon>
        <taxon>Bacillati</taxon>
        <taxon>Actinomycetota</taxon>
        <taxon>Actinomycetes</taxon>
        <taxon>Propionibacteriales</taxon>
        <taxon>Propionibacteriaceae</taxon>
        <taxon>Parenemella</taxon>
    </lineage>
</organism>
<keyword evidence="5" id="KW-0645">Protease</keyword>
<evidence type="ECO:0000313" key="6">
    <source>
        <dbReference type="Proteomes" id="UP000216533"/>
    </source>
</evidence>
<dbReference type="Gene3D" id="3.40.710.10">
    <property type="entry name" value="DD-peptidase/beta-lactamase superfamily"/>
    <property type="match status" value="2"/>
</dbReference>
<evidence type="ECO:0000256" key="1">
    <source>
        <dbReference type="ARBA" id="ARBA00006096"/>
    </source>
</evidence>
<dbReference type="GO" id="GO:0004185">
    <property type="term" value="F:serine-type carboxypeptidase activity"/>
    <property type="evidence" value="ECO:0007669"/>
    <property type="project" value="InterPro"/>
</dbReference>
<feature type="region of interest" description="Disordered" evidence="3">
    <location>
        <begin position="1"/>
        <end position="26"/>
    </location>
</feature>
<evidence type="ECO:0000313" key="5">
    <source>
        <dbReference type="EMBL" id="OYN84628.1"/>
    </source>
</evidence>
<dbReference type="NCBIfam" id="TIGR00666">
    <property type="entry name" value="PBP4"/>
    <property type="match status" value="1"/>
</dbReference>
<keyword evidence="4" id="KW-0472">Membrane</keyword>
<dbReference type="Pfam" id="PF02113">
    <property type="entry name" value="Peptidase_S13"/>
    <property type="match status" value="2"/>
</dbReference>
<protein>
    <submittedName>
        <fullName evidence="5">D-alanyl-D-alanine carboxypeptidase/D-alanyl-D-alanine-endopeptidase</fullName>
    </submittedName>
</protein>
<dbReference type="AlphaFoldDB" id="A0A255DZ93"/>
<evidence type="ECO:0000256" key="2">
    <source>
        <dbReference type="ARBA" id="ARBA00022801"/>
    </source>
</evidence>
<keyword evidence="2" id="KW-0378">Hydrolase</keyword>
<comment type="caution">
    <text evidence="5">The sequence shown here is derived from an EMBL/GenBank/DDBJ whole genome shotgun (WGS) entry which is preliminary data.</text>
</comment>